<keyword evidence="2" id="KW-1133">Transmembrane helix</keyword>
<keyword evidence="2" id="KW-0472">Membrane</keyword>
<sequence>MRKLLGRRQWRNSSSSNSTTTTTSSINLFHLRHIVYASARMARVPVAEGLEILRQLPVLFVGADVVRLGVASLMQAAQHGAIVSAQLALMPTAVPDGSLQPDNARPNHIHAGRPHQTVLVRPHLKISHADRSTTSSHGSCFSAIALALLGPAGAPGTAAAAPAAFSAARRCFAWLDSRSSRVRRTLKKSTSTWLCSYSPEVVLMMYGPNRSPSRNLCGPVLQNTHIQLVSVVSASYLVLSVLTCRPRILLRSELFRLLPNFFVLCCVFSPSSSLIGALMTVWLPLDLTCTYGPRYLPPPPASALDVLLVPAPDQAPPSSRSSCLLPLPLLPLPPAFPFLPAAGPFLPGFPFFCLLFSAFRPSIGGPSGSRNGTDGLPFDFFFGPRLRFAAGVLVAISPAGNPSSPMPFSVPALSAKNLDAIAVVADTMAAILSIVSQSFIAAAAVPLSLPSSAATATGGTVLFALILLWMRDSSSFCWSGDASASGPAFRKSSCGKSFACG</sequence>
<name>A0A8W7PUE3_ANOCL</name>
<dbReference type="AlphaFoldDB" id="A0A8W7PUE3"/>
<keyword evidence="2" id="KW-0812">Transmembrane</keyword>
<feature type="transmembrane region" description="Helical" evidence="2">
    <location>
        <begin position="420"/>
        <end position="445"/>
    </location>
</feature>
<reference evidence="3" key="1">
    <citation type="submission" date="2022-08" db="UniProtKB">
        <authorList>
            <consortium name="EnsemblMetazoa"/>
        </authorList>
    </citation>
    <scope>IDENTIFICATION</scope>
</reference>
<accession>A0A8W7PUE3</accession>
<proteinExistence type="predicted"/>
<evidence type="ECO:0000256" key="2">
    <source>
        <dbReference type="SAM" id="Phobius"/>
    </source>
</evidence>
<feature type="compositionally biased region" description="Basic residues" evidence="1">
    <location>
        <begin position="1"/>
        <end position="10"/>
    </location>
</feature>
<protein>
    <submittedName>
        <fullName evidence="3">Uncharacterized protein</fullName>
    </submittedName>
</protein>
<feature type="region of interest" description="Disordered" evidence="1">
    <location>
        <begin position="1"/>
        <end position="22"/>
    </location>
</feature>
<feature type="compositionally biased region" description="Low complexity" evidence="1">
    <location>
        <begin position="12"/>
        <end position="22"/>
    </location>
</feature>
<organism evidence="3">
    <name type="scientific">Anopheles coluzzii</name>
    <name type="common">African malaria mosquito</name>
    <dbReference type="NCBI Taxonomy" id="1518534"/>
    <lineage>
        <taxon>Eukaryota</taxon>
        <taxon>Metazoa</taxon>
        <taxon>Ecdysozoa</taxon>
        <taxon>Arthropoda</taxon>
        <taxon>Hexapoda</taxon>
        <taxon>Insecta</taxon>
        <taxon>Pterygota</taxon>
        <taxon>Neoptera</taxon>
        <taxon>Endopterygota</taxon>
        <taxon>Diptera</taxon>
        <taxon>Nematocera</taxon>
        <taxon>Culicoidea</taxon>
        <taxon>Culicidae</taxon>
        <taxon>Anophelinae</taxon>
        <taxon>Anopheles</taxon>
    </lineage>
</organism>
<dbReference type="EnsemblMetazoa" id="ACOM037747-RA">
    <property type="protein sequence ID" value="ACOM037747-PA.1"/>
    <property type="gene ID" value="ACOM037747"/>
</dbReference>
<feature type="transmembrane region" description="Helical" evidence="2">
    <location>
        <begin position="452"/>
        <end position="470"/>
    </location>
</feature>
<feature type="transmembrane region" description="Helical" evidence="2">
    <location>
        <begin position="257"/>
        <end position="283"/>
    </location>
</feature>
<evidence type="ECO:0000313" key="3">
    <source>
        <dbReference type="EnsemblMetazoa" id="ACOM037747-PA.1"/>
    </source>
</evidence>
<dbReference type="Proteomes" id="UP000075882">
    <property type="component" value="Unassembled WGS sequence"/>
</dbReference>
<evidence type="ECO:0000256" key="1">
    <source>
        <dbReference type="SAM" id="MobiDB-lite"/>
    </source>
</evidence>
<feature type="transmembrane region" description="Helical" evidence="2">
    <location>
        <begin position="335"/>
        <end position="359"/>
    </location>
</feature>